<accession>A0A5J6VL38</accession>
<sequence length="65" mass="7642">MAKCNNCKSKLTLIEKELTCKCKKNFCTKCRLPETHKCTFDYEKEGREQLKSKLIKVCNNKIEII</sequence>
<evidence type="ECO:0000256" key="2">
    <source>
        <dbReference type="ARBA" id="ARBA00022771"/>
    </source>
</evidence>
<dbReference type="SUPFAM" id="SSF118310">
    <property type="entry name" value="AN1-like Zinc finger"/>
    <property type="match status" value="1"/>
</dbReference>
<evidence type="ECO:0000259" key="4">
    <source>
        <dbReference type="PROSITE" id="PS51039"/>
    </source>
</evidence>
<evidence type="ECO:0000313" key="5">
    <source>
        <dbReference type="EMBL" id="QFG74653.1"/>
    </source>
</evidence>
<dbReference type="GO" id="GO:0008270">
    <property type="term" value="F:zinc ion binding"/>
    <property type="evidence" value="ECO:0007669"/>
    <property type="project" value="UniProtKB-KW"/>
</dbReference>
<name>A0A5J6VL38_9VIRU</name>
<keyword evidence="3" id="KW-0862">Zinc</keyword>
<reference evidence="5" key="1">
    <citation type="journal article" date="2019" name="Philos. Trans. R. Soc. Lond., B, Biol. Sci.">
        <title>Targeted metagenomic recovery of four divergent viruses reveals shared and distinctive characteristics of giant viruses of marine eukaryotes.</title>
        <authorList>
            <person name="Needham D.M."/>
            <person name="Poirier C."/>
            <person name="Hehenberger E."/>
            <person name="Jimenez V."/>
            <person name="Swalwell J.E."/>
            <person name="Santoro A.E."/>
            <person name="Worden A.Z."/>
        </authorList>
    </citation>
    <scope>NUCLEOTIDE SEQUENCE</scope>
    <source>
        <strain evidence="5">MPacV-611</strain>
    </source>
</reference>
<dbReference type="PANTHER" id="PTHR10634">
    <property type="entry name" value="AN1-TYPE ZINC FINGER PROTEIN"/>
    <property type="match status" value="1"/>
</dbReference>
<dbReference type="Gene3D" id="4.10.1110.10">
    <property type="entry name" value="AN1-like Zinc finger"/>
    <property type="match status" value="1"/>
</dbReference>
<keyword evidence="2" id="KW-0863">Zinc-finger</keyword>
<evidence type="ECO:0000256" key="1">
    <source>
        <dbReference type="ARBA" id="ARBA00022723"/>
    </source>
</evidence>
<feature type="domain" description="AN1-type" evidence="4">
    <location>
        <begin position="1"/>
        <end position="46"/>
    </location>
</feature>
<evidence type="ECO:0000256" key="3">
    <source>
        <dbReference type="ARBA" id="ARBA00022833"/>
    </source>
</evidence>
<dbReference type="PANTHER" id="PTHR10634:SF67">
    <property type="entry name" value="AN1-TYPE ZINC FINGER PROTEIN 3"/>
    <property type="match status" value="1"/>
</dbReference>
<dbReference type="PROSITE" id="PS51039">
    <property type="entry name" value="ZF_AN1"/>
    <property type="match status" value="1"/>
</dbReference>
<dbReference type="Pfam" id="PF01428">
    <property type="entry name" value="zf-AN1"/>
    <property type="match status" value="1"/>
</dbReference>
<dbReference type="InterPro" id="IPR035896">
    <property type="entry name" value="AN1-like_Znf"/>
</dbReference>
<proteinExistence type="predicted"/>
<dbReference type="SMART" id="SM00154">
    <property type="entry name" value="ZnF_AN1"/>
    <property type="match status" value="1"/>
</dbReference>
<dbReference type="InterPro" id="IPR000058">
    <property type="entry name" value="Znf_AN1"/>
</dbReference>
<dbReference type="InterPro" id="IPR050652">
    <property type="entry name" value="AN1_A20_ZnFinger"/>
</dbReference>
<dbReference type="EMBL" id="MN448289">
    <property type="protein sequence ID" value="QFG74653.1"/>
    <property type="molecule type" value="Genomic_DNA"/>
</dbReference>
<protein>
    <recommendedName>
        <fullName evidence="4">AN1-type domain-containing protein</fullName>
    </recommendedName>
</protein>
<organism evidence="5">
    <name type="scientific">Megaviridae environmental sample</name>
    <dbReference type="NCBI Taxonomy" id="1737588"/>
    <lineage>
        <taxon>Viruses</taxon>
        <taxon>Varidnaviria</taxon>
        <taxon>Bamfordvirae</taxon>
        <taxon>Nucleocytoviricota</taxon>
        <taxon>Megaviricetes</taxon>
        <taxon>Imitervirales</taxon>
        <taxon>Mimiviridae</taxon>
        <taxon>environmental samples</taxon>
    </lineage>
</organism>
<keyword evidence="1" id="KW-0479">Metal-binding</keyword>